<dbReference type="GO" id="GO:0005524">
    <property type="term" value="F:ATP binding"/>
    <property type="evidence" value="ECO:0007669"/>
    <property type="project" value="UniProtKB-UniRule"/>
</dbReference>
<evidence type="ECO:0000256" key="7">
    <source>
        <dbReference type="ARBA" id="ARBA00023146"/>
    </source>
</evidence>
<dbReference type="PANTHER" id="PTHR43740:SF2">
    <property type="entry name" value="LEUCINE--TRNA LIGASE, MITOCHONDRIAL"/>
    <property type="match status" value="1"/>
</dbReference>
<keyword evidence="7 9" id="KW-0030">Aminoacyl-tRNA synthetase</keyword>
<dbReference type="GO" id="GO:0002161">
    <property type="term" value="F:aminoacyl-tRNA deacylase activity"/>
    <property type="evidence" value="ECO:0007669"/>
    <property type="project" value="InterPro"/>
</dbReference>
<dbReference type="GO" id="GO:0006429">
    <property type="term" value="P:leucyl-tRNA aminoacylation"/>
    <property type="evidence" value="ECO:0007669"/>
    <property type="project" value="UniProtKB-UniRule"/>
</dbReference>
<evidence type="ECO:0000259" key="11">
    <source>
        <dbReference type="Pfam" id="PF00133"/>
    </source>
</evidence>
<dbReference type="FunFam" id="2.20.28.290:FF:000001">
    <property type="entry name" value="Leucine--tRNA ligase"/>
    <property type="match status" value="1"/>
</dbReference>
<comment type="subcellular location">
    <subcellularLocation>
        <location evidence="9">Cytoplasm</location>
    </subcellularLocation>
</comment>
<dbReference type="InterPro" id="IPR002302">
    <property type="entry name" value="Leu-tRNA-ligase"/>
</dbReference>
<evidence type="ECO:0000256" key="4">
    <source>
        <dbReference type="ARBA" id="ARBA00022741"/>
    </source>
</evidence>
<dbReference type="EC" id="6.1.1.4" evidence="9"/>
<gene>
    <name evidence="9" type="primary">leuS</name>
    <name evidence="14" type="ORF">L602_000900000230</name>
</gene>
<dbReference type="CDD" id="cd00812">
    <property type="entry name" value="LeuRS_core"/>
    <property type="match status" value="1"/>
</dbReference>
<dbReference type="InterPro" id="IPR009008">
    <property type="entry name" value="Val/Leu/Ile-tRNA-synth_edit"/>
</dbReference>
<dbReference type="SUPFAM" id="SSF47323">
    <property type="entry name" value="Anticodon-binding domain of a subclass of class I aminoacyl-tRNA synthetases"/>
    <property type="match status" value="1"/>
</dbReference>
<dbReference type="InterPro" id="IPR014729">
    <property type="entry name" value="Rossmann-like_a/b/a_fold"/>
</dbReference>
<dbReference type="InterPro" id="IPR009080">
    <property type="entry name" value="tRNAsynth_Ia_anticodon-bd"/>
</dbReference>
<dbReference type="Pfam" id="PF13603">
    <property type="entry name" value="tRNA-synt_1_2"/>
    <property type="match status" value="1"/>
</dbReference>
<dbReference type="InterPro" id="IPR013155">
    <property type="entry name" value="M/V/L/I-tRNA-synth_anticd-bd"/>
</dbReference>
<evidence type="ECO:0000259" key="13">
    <source>
        <dbReference type="Pfam" id="PF13603"/>
    </source>
</evidence>
<feature type="binding site" evidence="9">
    <location>
        <position position="717"/>
    </location>
    <ligand>
        <name>ATP</name>
        <dbReference type="ChEBI" id="CHEBI:30616"/>
    </ligand>
</feature>
<keyword evidence="2 9" id="KW-0963">Cytoplasm</keyword>
<dbReference type="FunFam" id="3.90.740.10:FF:000012">
    <property type="entry name" value="Leucine--tRNA ligase"/>
    <property type="match status" value="1"/>
</dbReference>
<keyword evidence="4 9" id="KW-0547">Nucleotide-binding</keyword>
<dbReference type="PRINTS" id="PR00985">
    <property type="entry name" value="TRNASYNTHLEU"/>
</dbReference>
<evidence type="ECO:0000256" key="5">
    <source>
        <dbReference type="ARBA" id="ARBA00022840"/>
    </source>
</evidence>
<evidence type="ECO:0000256" key="8">
    <source>
        <dbReference type="ARBA" id="ARBA00047469"/>
    </source>
</evidence>
<evidence type="ECO:0000256" key="1">
    <source>
        <dbReference type="ARBA" id="ARBA00005594"/>
    </source>
</evidence>
<name>A0A562B107_9BURK</name>
<sequence length="949" mass="105157">MRGPGGLMSADSRGERHRVPAFAGTAVIEGRRCPAKPFQRLPPVIIGVFRTCVLAVPDPQPQPDFHTPVRRSRADAPIMQDKYLPAEVEQSARQHWQAIDAYRVDEHAVGPDGKEKPKFYACSMLPYPSGKLHMGHVRNYTINDVMARYLRMNGHNVLMPMGWDAFGMPAENAAINNGVAPAAWTYDNIAYMKKQMASMGLAIDWSREVATCDPNYYRWNQWLFLKMLEKGIAYRKTGTVNWDPVDQTVLANEQVIDGRGWRSGAVVEKREIPMYYLGITQYADELLGELDALGWPERVKVMQQNWIGKSEGVRFAFPHAIVGDDGELINGGRLYVFTTRADTIMGVTFCAVAAEHPLATHAASTNPELAAFIEECKRGSVMEADMATMEKKGMPTGLKVVHPLTGEPVDVWVGNYVLMSYGDGAVMGVPAHDERDFAFARKYGLPIKQVIEVEGQSFSTDAWQEWYGDKTAGKCIHSGKYDGLGYRAAVDAIAADLAAKGLGEKKVTWRLRDWGISRQRYWGTPIPLIHCDSCGVVPVPEKDLPVVLPEDLVPDGSGNPLAKDPRFLECTCPSCGKPARRETDTMDTFIDSCWYYMRYTCPDAETMVDARNDYWMPMDQYIGGIEHAILHLLYARFWTKVMRDLGLVKFGEPFTNLLTQGMVLNETYYREDASGKKHWYNPTEVDVQTDERGRPLGATLKADGQPVVIGGVEKMSKSKNNGIDPQALIDQYGADTARLFTMFAAPPEQQLEWSSSGVEGASRFLRRVWAYGHANAEAIRAGGELAEGDRALRRELHGVLKQANYDYQRIQYNTVVSAAMKMLNALEDAKTASPAARREGFGILLRVLYPVVPHITHVLWQGLGYADVHGDLLDAPWPQVDEAALVQSEIELVLQINGKVRGSITVPAGADRAAIEAMAAANDIVAKFAAGAAPKKIIVVPGRLVNLVV</sequence>
<evidence type="ECO:0000256" key="3">
    <source>
        <dbReference type="ARBA" id="ARBA00022598"/>
    </source>
</evidence>
<dbReference type="SUPFAM" id="SSF52374">
    <property type="entry name" value="Nucleotidylyl transferase"/>
    <property type="match status" value="1"/>
</dbReference>
<dbReference type="HAMAP" id="MF_00049_B">
    <property type="entry name" value="Leu_tRNA_synth_B"/>
    <property type="match status" value="1"/>
</dbReference>
<evidence type="ECO:0000256" key="6">
    <source>
        <dbReference type="ARBA" id="ARBA00022917"/>
    </source>
</evidence>
<organism evidence="14 15">
    <name type="scientific">Cupriavidus gilardii J11</name>
    <dbReference type="NCBI Taxonomy" id="936133"/>
    <lineage>
        <taxon>Bacteria</taxon>
        <taxon>Pseudomonadati</taxon>
        <taxon>Pseudomonadota</taxon>
        <taxon>Betaproteobacteria</taxon>
        <taxon>Burkholderiales</taxon>
        <taxon>Burkholderiaceae</taxon>
        <taxon>Cupriavidus</taxon>
    </lineage>
</organism>
<feature type="domain" description="Aminoacyl-tRNA synthetase class Ia" evidence="11">
    <location>
        <begin position="94"/>
        <end position="295"/>
    </location>
</feature>
<dbReference type="InterPro" id="IPR025709">
    <property type="entry name" value="Leu_tRNA-synth_edit"/>
</dbReference>
<evidence type="ECO:0000259" key="12">
    <source>
        <dbReference type="Pfam" id="PF08264"/>
    </source>
</evidence>
<dbReference type="InterPro" id="IPR001412">
    <property type="entry name" value="aa-tRNA-synth_I_CS"/>
</dbReference>
<dbReference type="Gene3D" id="1.10.730.10">
    <property type="entry name" value="Isoleucyl-tRNA Synthetase, Domain 1"/>
    <property type="match status" value="2"/>
</dbReference>
<dbReference type="AlphaFoldDB" id="A0A562B107"/>
<feature type="domain" description="Methionyl/Valyl/Leucyl/Isoleucyl-tRNA synthetase anticodon-binding" evidence="12">
    <location>
        <begin position="789"/>
        <end position="911"/>
    </location>
</feature>
<dbReference type="Pfam" id="PF08264">
    <property type="entry name" value="Anticodon_1"/>
    <property type="match status" value="1"/>
</dbReference>
<evidence type="ECO:0000256" key="2">
    <source>
        <dbReference type="ARBA" id="ARBA00022490"/>
    </source>
</evidence>
<dbReference type="GO" id="GO:0004823">
    <property type="term" value="F:leucine-tRNA ligase activity"/>
    <property type="evidence" value="ECO:0007669"/>
    <property type="project" value="UniProtKB-UniRule"/>
</dbReference>
<dbReference type="Pfam" id="PF00133">
    <property type="entry name" value="tRNA-synt_1"/>
    <property type="match status" value="3"/>
</dbReference>
<comment type="similarity">
    <text evidence="1 9 10">Belongs to the class-I aminoacyl-tRNA synthetase family.</text>
</comment>
<feature type="domain" description="Aminoacyl-tRNA synthetase class Ia" evidence="11">
    <location>
        <begin position="511"/>
        <end position="666"/>
    </location>
</feature>
<dbReference type="SUPFAM" id="SSF50677">
    <property type="entry name" value="ValRS/IleRS/LeuRS editing domain"/>
    <property type="match status" value="1"/>
</dbReference>
<feature type="short sequence motif" description="'KMSKS' region" evidence="9">
    <location>
        <begin position="714"/>
        <end position="718"/>
    </location>
</feature>
<keyword evidence="15" id="KW-1185">Reference proteome</keyword>
<keyword evidence="5 9" id="KW-0067">ATP-binding</keyword>
<proteinExistence type="inferred from homology"/>
<evidence type="ECO:0000256" key="10">
    <source>
        <dbReference type="RuleBase" id="RU363035"/>
    </source>
</evidence>
<accession>A0A562B107</accession>
<feature type="short sequence motif" description="'HIGH' region" evidence="9">
    <location>
        <begin position="126"/>
        <end position="136"/>
    </location>
</feature>
<keyword evidence="6 9" id="KW-0648">Protein biosynthesis</keyword>
<reference evidence="14 15" key="1">
    <citation type="submission" date="2019-07" db="EMBL/GenBank/DDBJ databases">
        <title>Genome sequencing of lignin-degrading bacterial isolates.</title>
        <authorList>
            <person name="Gladden J."/>
        </authorList>
    </citation>
    <scope>NUCLEOTIDE SEQUENCE [LARGE SCALE GENOMIC DNA]</scope>
    <source>
        <strain evidence="14 15">J11</strain>
    </source>
</reference>
<feature type="domain" description="Leucyl-tRNA synthetase editing" evidence="13">
    <location>
        <begin position="304"/>
        <end position="497"/>
    </location>
</feature>
<dbReference type="InterPro" id="IPR002300">
    <property type="entry name" value="aa-tRNA-synth_Ia"/>
</dbReference>
<evidence type="ECO:0000256" key="9">
    <source>
        <dbReference type="HAMAP-Rule" id="MF_00049"/>
    </source>
</evidence>
<comment type="caution">
    <text evidence="14">The sequence shown here is derived from an EMBL/GenBank/DDBJ whole genome shotgun (WGS) entry which is preliminary data.</text>
</comment>
<dbReference type="PANTHER" id="PTHR43740">
    <property type="entry name" value="LEUCYL-TRNA SYNTHETASE"/>
    <property type="match status" value="1"/>
</dbReference>
<keyword evidence="3 9" id="KW-0436">Ligase</keyword>
<dbReference type="Proteomes" id="UP000318141">
    <property type="component" value="Unassembled WGS sequence"/>
</dbReference>
<dbReference type="Gene3D" id="2.20.28.290">
    <property type="match status" value="1"/>
</dbReference>
<dbReference type="CDD" id="cd07958">
    <property type="entry name" value="Anticodon_Ia_Leu_BEm"/>
    <property type="match status" value="1"/>
</dbReference>
<dbReference type="Gene3D" id="3.90.740.10">
    <property type="entry name" value="Valyl/Leucyl/Isoleucyl-tRNA synthetase, editing domain"/>
    <property type="match status" value="1"/>
</dbReference>
<dbReference type="GO" id="GO:0005829">
    <property type="term" value="C:cytosol"/>
    <property type="evidence" value="ECO:0007669"/>
    <property type="project" value="TreeGrafter"/>
</dbReference>
<dbReference type="PROSITE" id="PS00178">
    <property type="entry name" value="AA_TRNA_LIGASE_I"/>
    <property type="match status" value="1"/>
</dbReference>
<dbReference type="FunFam" id="3.40.50.620:FF:000003">
    <property type="entry name" value="Leucine--tRNA ligase"/>
    <property type="match status" value="1"/>
</dbReference>
<evidence type="ECO:0000313" key="15">
    <source>
        <dbReference type="Proteomes" id="UP000318141"/>
    </source>
</evidence>
<dbReference type="EMBL" id="VLJN01000067">
    <property type="protein sequence ID" value="TWG78719.1"/>
    <property type="molecule type" value="Genomic_DNA"/>
</dbReference>
<dbReference type="Gene3D" id="3.40.50.620">
    <property type="entry name" value="HUPs"/>
    <property type="match status" value="2"/>
</dbReference>
<comment type="catalytic activity">
    <reaction evidence="8 9">
        <text>tRNA(Leu) + L-leucine + ATP = L-leucyl-tRNA(Leu) + AMP + diphosphate</text>
        <dbReference type="Rhea" id="RHEA:11688"/>
        <dbReference type="Rhea" id="RHEA-COMP:9613"/>
        <dbReference type="Rhea" id="RHEA-COMP:9622"/>
        <dbReference type="ChEBI" id="CHEBI:30616"/>
        <dbReference type="ChEBI" id="CHEBI:33019"/>
        <dbReference type="ChEBI" id="CHEBI:57427"/>
        <dbReference type="ChEBI" id="CHEBI:78442"/>
        <dbReference type="ChEBI" id="CHEBI:78494"/>
        <dbReference type="ChEBI" id="CHEBI:456215"/>
        <dbReference type="EC" id="6.1.1.4"/>
    </reaction>
</comment>
<protein>
    <recommendedName>
        <fullName evidence="9">Leucine--tRNA ligase</fullName>
        <ecNumber evidence="9">6.1.1.4</ecNumber>
    </recommendedName>
    <alternativeName>
        <fullName evidence="9">Leucyl-tRNA synthetase</fullName>
        <shortName evidence="9">LeuRS</shortName>
    </alternativeName>
</protein>
<dbReference type="Gene3D" id="3.10.20.590">
    <property type="match status" value="1"/>
</dbReference>
<dbReference type="FunFam" id="3.40.50.620:FF:000056">
    <property type="entry name" value="Leucine--tRNA ligase"/>
    <property type="match status" value="1"/>
</dbReference>
<evidence type="ECO:0000313" key="14">
    <source>
        <dbReference type="EMBL" id="TWG78719.1"/>
    </source>
</evidence>
<feature type="domain" description="Aminoacyl-tRNA synthetase class Ia" evidence="11">
    <location>
        <begin position="713"/>
        <end position="753"/>
    </location>
</feature>
<dbReference type="NCBIfam" id="TIGR00396">
    <property type="entry name" value="leuS_bact"/>
    <property type="match status" value="1"/>
</dbReference>
<dbReference type="FunFam" id="1.10.730.10:FF:000002">
    <property type="entry name" value="Leucine--tRNA ligase"/>
    <property type="match status" value="1"/>
</dbReference>